<sequence>MSNIHSYRPATGHGLRHDPLPSILGPRPIGWISTRDAAGNNNLAPYSFFNVFNYRPPLIAFSSVGKKDSVRNAEATGEFVYNLATRALAEKVNHTSLEAAPGVDEFALAGLTPAAAMLVSAPRVAESPVALECRVAQVQQLSAADGSTLDTWMVMGEVVAVHIDRTLLRDGVYDTTFARPILRGGGPADYFEILQRPDQLNSRDI</sequence>
<dbReference type="Pfam" id="PF01613">
    <property type="entry name" value="Flavin_Reduct"/>
    <property type="match status" value="1"/>
</dbReference>
<evidence type="ECO:0000259" key="1">
    <source>
        <dbReference type="SMART" id="SM00903"/>
    </source>
</evidence>
<proteinExistence type="predicted"/>
<feature type="domain" description="Flavin reductase like" evidence="1">
    <location>
        <begin position="24"/>
        <end position="175"/>
    </location>
</feature>
<dbReference type="STRING" id="863227.GCA_000373005_02344"/>
<dbReference type="GO" id="GO:0016646">
    <property type="term" value="F:oxidoreductase activity, acting on the CH-NH group of donors, NAD or NADP as acceptor"/>
    <property type="evidence" value="ECO:0007669"/>
    <property type="project" value="UniProtKB-ARBA"/>
</dbReference>
<dbReference type="GO" id="GO:0010181">
    <property type="term" value="F:FMN binding"/>
    <property type="evidence" value="ECO:0007669"/>
    <property type="project" value="InterPro"/>
</dbReference>
<dbReference type="PANTHER" id="PTHR43812">
    <property type="entry name" value="BLR2425 PROTEIN"/>
    <property type="match status" value="1"/>
</dbReference>
<dbReference type="InterPro" id="IPR012349">
    <property type="entry name" value="Split_barrel_FMN-bd"/>
</dbReference>
<keyword evidence="3" id="KW-1185">Reference proteome</keyword>
<dbReference type="Proteomes" id="UP000235777">
    <property type="component" value="Unassembled WGS sequence"/>
</dbReference>
<organism evidence="2 3">
    <name type="scientific">Trinickia symbiotica</name>
    <dbReference type="NCBI Taxonomy" id="863227"/>
    <lineage>
        <taxon>Bacteria</taxon>
        <taxon>Pseudomonadati</taxon>
        <taxon>Pseudomonadota</taxon>
        <taxon>Betaproteobacteria</taxon>
        <taxon>Burkholderiales</taxon>
        <taxon>Burkholderiaceae</taxon>
        <taxon>Trinickia</taxon>
    </lineage>
</organism>
<dbReference type="SUPFAM" id="SSF50475">
    <property type="entry name" value="FMN-binding split barrel"/>
    <property type="match status" value="1"/>
</dbReference>
<name>A0A2N7WXA5_9BURK</name>
<dbReference type="InterPro" id="IPR002563">
    <property type="entry name" value="Flavin_Rdtase-like_dom"/>
</dbReference>
<reference evidence="2 3" key="1">
    <citation type="submission" date="2018-01" db="EMBL/GenBank/DDBJ databases">
        <title>Whole genome analyses suggest that Burkholderia sensu lato contains two further novel genera in the rhizoxinica-symbiotica group Mycetohabitans gen. nov., and Trinickia gen. nov.: implications for the evolution of diazotrophy and nodulation in the Burkholderiaceae.</title>
        <authorList>
            <person name="Estrada-de los Santos P."/>
            <person name="Palmer M."/>
            <person name="Chavez-Ramirez B."/>
            <person name="Beukes C."/>
            <person name="Steenkamp E.T."/>
            <person name="Hirsch A.M."/>
            <person name="Manyaka P."/>
            <person name="Maluk M."/>
            <person name="Lafos M."/>
            <person name="Crook M."/>
            <person name="Gross E."/>
            <person name="Simon M.F."/>
            <person name="Bueno dos Reis Junior F."/>
            <person name="Poole P.S."/>
            <person name="Venter S.N."/>
            <person name="James E.K."/>
        </authorList>
    </citation>
    <scope>NUCLEOTIDE SEQUENCE [LARGE SCALE GENOMIC DNA]</scope>
    <source>
        <strain evidence="2 3">JPY 581</strain>
    </source>
</reference>
<evidence type="ECO:0000313" key="3">
    <source>
        <dbReference type="Proteomes" id="UP000235777"/>
    </source>
</evidence>
<dbReference type="PANTHER" id="PTHR43812:SF2">
    <property type="entry name" value="FLAVIN REDUCTASE LIKE DOMAIN-CONTAINING PROTEIN"/>
    <property type="match status" value="1"/>
</dbReference>
<dbReference type="OrthoDB" id="9794638at2"/>
<dbReference type="EMBL" id="PNYC01000017">
    <property type="protein sequence ID" value="PMS33971.1"/>
    <property type="molecule type" value="Genomic_DNA"/>
</dbReference>
<accession>A0A2N7WXA5</accession>
<dbReference type="Gene3D" id="2.30.110.10">
    <property type="entry name" value="Electron Transport, Fmn-binding Protein, Chain A"/>
    <property type="match status" value="1"/>
</dbReference>
<dbReference type="SMART" id="SM00903">
    <property type="entry name" value="Flavin_Reduct"/>
    <property type="match status" value="1"/>
</dbReference>
<gene>
    <name evidence="2" type="ORF">C0Z20_23265</name>
</gene>
<protein>
    <submittedName>
        <fullName evidence="2">Flavin reductase family protein</fullName>
    </submittedName>
</protein>
<dbReference type="AlphaFoldDB" id="A0A2N7WXA5"/>
<comment type="caution">
    <text evidence="2">The sequence shown here is derived from an EMBL/GenBank/DDBJ whole genome shotgun (WGS) entry which is preliminary data.</text>
</comment>
<evidence type="ECO:0000313" key="2">
    <source>
        <dbReference type="EMBL" id="PMS33971.1"/>
    </source>
</evidence>